<organism evidence="3">
    <name type="scientific">Thermorudis peleae</name>
    <dbReference type="NCBI Taxonomy" id="1382356"/>
    <lineage>
        <taxon>Bacteria</taxon>
        <taxon>Pseudomonadati</taxon>
        <taxon>Thermomicrobiota</taxon>
        <taxon>Thermomicrobia</taxon>
        <taxon>Thermomicrobia incertae sedis</taxon>
        <taxon>Thermorudis</taxon>
    </lineage>
</organism>
<sequence>MSSSLVVSQRYHRQELIPEIGREGQRRLREARVCIIGIGALGTHVADHLARAGAGFLRLVDRDVPELTNLQRQVLFDEADVESATPKAIAAARRLGAINHEVALEPVVDDVNPYNIERLISDVDVVIDGSDNFELRYLLNDASVKLGRPWIYGGVIATHGTTMTIIPGETPCLRCVFPEPPPPGAAPTCDTAGVLGPAVAVIGALQAVEAIKLLTGNRDARSRWLTSFDVWAHELVRIDLPARNPECPTCGLGRYEFLNRTLPTQTIQLCGRDAVQVVVHPRASLSFPALAERLSRSGEVSYNRYLMRFRAGAYELTIFPDGRAIVRGTTDPAEARSIYARYIGM</sequence>
<keyword evidence="3" id="KW-0808">Transferase</keyword>
<dbReference type="PANTHER" id="PTHR10953">
    <property type="entry name" value="UBIQUITIN-ACTIVATING ENZYME E1"/>
    <property type="match status" value="1"/>
</dbReference>
<accession>A0A831WXG0</accession>
<name>A0A831WXG0_9BACT</name>
<gene>
    <name evidence="3" type="ORF">ENP34_00265</name>
</gene>
<dbReference type="SUPFAM" id="SSF69572">
    <property type="entry name" value="Activating enzymes of the ubiquitin-like proteins"/>
    <property type="match status" value="1"/>
</dbReference>
<evidence type="ECO:0000259" key="2">
    <source>
        <dbReference type="Pfam" id="PF00899"/>
    </source>
</evidence>
<dbReference type="InterPro" id="IPR035985">
    <property type="entry name" value="Ubiquitin-activating_enz"/>
</dbReference>
<dbReference type="GO" id="GO:0004792">
    <property type="term" value="F:thiosulfate-cyanide sulfurtransferase activity"/>
    <property type="evidence" value="ECO:0007669"/>
    <property type="project" value="TreeGrafter"/>
</dbReference>
<comment type="similarity">
    <text evidence="1">Belongs to the HesA/MoeB/ThiF family.</text>
</comment>
<protein>
    <submittedName>
        <fullName evidence="3">Thiazole biosynthesis adenylyltransferase ThiF</fullName>
    </submittedName>
</protein>
<dbReference type="CDD" id="cd00757">
    <property type="entry name" value="ThiF_MoeB_HesA_family"/>
    <property type="match status" value="1"/>
</dbReference>
<evidence type="ECO:0000256" key="1">
    <source>
        <dbReference type="ARBA" id="ARBA00009919"/>
    </source>
</evidence>
<keyword evidence="3" id="KW-0548">Nucleotidyltransferase</keyword>
<comment type="caution">
    <text evidence="3">The sequence shown here is derived from an EMBL/GenBank/DDBJ whole genome shotgun (WGS) entry which is preliminary data.</text>
</comment>
<proteinExistence type="inferred from homology"/>
<reference evidence="3" key="1">
    <citation type="journal article" date="2020" name="mSystems">
        <title>Genome- and Community-Level Interaction Insights into Carbon Utilization and Element Cycling Functions of Hydrothermarchaeota in Hydrothermal Sediment.</title>
        <authorList>
            <person name="Zhou Z."/>
            <person name="Liu Y."/>
            <person name="Xu W."/>
            <person name="Pan J."/>
            <person name="Luo Z.H."/>
            <person name="Li M."/>
        </authorList>
    </citation>
    <scope>NUCLEOTIDE SEQUENCE [LARGE SCALE GENOMIC DNA]</scope>
    <source>
        <strain evidence="3">SpSt-210</strain>
    </source>
</reference>
<dbReference type="GO" id="GO:0005829">
    <property type="term" value="C:cytosol"/>
    <property type="evidence" value="ECO:0007669"/>
    <property type="project" value="TreeGrafter"/>
</dbReference>
<dbReference type="Pfam" id="PF00899">
    <property type="entry name" value="ThiF"/>
    <property type="match status" value="1"/>
</dbReference>
<dbReference type="AlphaFoldDB" id="A0A831WXG0"/>
<dbReference type="EMBL" id="DSIY01000006">
    <property type="protein sequence ID" value="HEG89873.1"/>
    <property type="molecule type" value="Genomic_DNA"/>
</dbReference>
<dbReference type="PANTHER" id="PTHR10953:SF102">
    <property type="entry name" value="ADENYLYLTRANSFERASE AND SULFURTRANSFERASE MOCS3"/>
    <property type="match status" value="1"/>
</dbReference>
<feature type="domain" description="THIF-type NAD/FAD binding fold" evidence="2">
    <location>
        <begin position="11"/>
        <end position="248"/>
    </location>
</feature>
<dbReference type="InterPro" id="IPR045886">
    <property type="entry name" value="ThiF/MoeB/HesA"/>
</dbReference>
<dbReference type="GO" id="GO:0016779">
    <property type="term" value="F:nucleotidyltransferase activity"/>
    <property type="evidence" value="ECO:0007669"/>
    <property type="project" value="UniProtKB-KW"/>
</dbReference>
<dbReference type="InterPro" id="IPR000594">
    <property type="entry name" value="ThiF_NAD_FAD-bd"/>
</dbReference>
<evidence type="ECO:0000313" key="3">
    <source>
        <dbReference type="EMBL" id="HEG89873.1"/>
    </source>
</evidence>
<dbReference type="Gene3D" id="3.40.50.720">
    <property type="entry name" value="NAD(P)-binding Rossmann-like Domain"/>
    <property type="match status" value="1"/>
</dbReference>
<dbReference type="GO" id="GO:0008641">
    <property type="term" value="F:ubiquitin-like modifier activating enzyme activity"/>
    <property type="evidence" value="ECO:0007669"/>
    <property type="project" value="InterPro"/>
</dbReference>
<dbReference type="FunFam" id="3.40.50.720:FF:000080">
    <property type="entry name" value="Thiazole biosynthesis adenylyltransferase ThiF"/>
    <property type="match status" value="1"/>
</dbReference>
<dbReference type="GO" id="GO:0008146">
    <property type="term" value="F:sulfotransferase activity"/>
    <property type="evidence" value="ECO:0007669"/>
    <property type="project" value="TreeGrafter"/>
</dbReference>